<protein>
    <submittedName>
        <fullName evidence="2">Uncharacterized protein</fullName>
    </submittedName>
</protein>
<proteinExistence type="predicted"/>
<feature type="compositionally biased region" description="Low complexity" evidence="1">
    <location>
        <begin position="152"/>
        <end position="165"/>
    </location>
</feature>
<feature type="region of interest" description="Disordered" evidence="1">
    <location>
        <begin position="1"/>
        <end position="28"/>
    </location>
</feature>
<organism evidence="2 3">
    <name type="scientific">Prorocentrum cordatum</name>
    <dbReference type="NCBI Taxonomy" id="2364126"/>
    <lineage>
        <taxon>Eukaryota</taxon>
        <taxon>Sar</taxon>
        <taxon>Alveolata</taxon>
        <taxon>Dinophyceae</taxon>
        <taxon>Prorocentrales</taxon>
        <taxon>Prorocentraceae</taxon>
        <taxon>Prorocentrum</taxon>
    </lineage>
</organism>
<keyword evidence="3" id="KW-1185">Reference proteome</keyword>
<evidence type="ECO:0000256" key="1">
    <source>
        <dbReference type="SAM" id="MobiDB-lite"/>
    </source>
</evidence>
<gene>
    <name evidence="2" type="ORF">PCOR1329_LOCUS82645</name>
</gene>
<evidence type="ECO:0000313" key="2">
    <source>
        <dbReference type="EMBL" id="CAK0907719.1"/>
    </source>
</evidence>
<reference evidence="2" key="1">
    <citation type="submission" date="2023-10" db="EMBL/GenBank/DDBJ databases">
        <authorList>
            <person name="Chen Y."/>
            <person name="Shah S."/>
            <person name="Dougan E. K."/>
            <person name="Thang M."/>
            <person name="Chan C."/>
        </authorList>
    </citation>
    <scope>NUCLEOTIDE SEQUENCE [LARGE SCALE GENOMIC DNA]</scope>
</reference>
<dbReference type="Proteomes" id="UP001189429">
    <property type="component" value="Unassembled WGS sequence"/>
</dbReference>
<sequence length="165" mass="17137">MEYASSLADTRWERMEQPPAEAGAEPEVDEAWFRARLGAGVAEVPLGASAGGASDPRGAPRALDFGTQLARWVQGAGPQPVVDVAAPLHLPCRSRPAGEPPARSPPDRQGEGRVSLARCHCAPRVHLSAGKYGNPPRPTDGATTRVASEGRAVSPVFPSSSPASS</sequence>
<feature type="region of interest" description="Disordered" evidence="1">
    <location>
        <begin position="91"/>
        <end position="165"/>
    </location>
</feature>
<comment type="caution">
    <text evidence="2">The sequence shown here is derived from an EMBL/GenBank/DDBJ whole genome shotgun (WGS) entry which is preliminary data.</text>
</comment>
<evidence type="ECO:0000313" key="3">
    <source>
        <dbReference type="Proteomes" id="UP001189429"/>
    </source>
</evidence>
<name>A0ABN9Y9C6_9DINO</name>
<dbReference type="EMBL" id="CAUYUJ010021908">
    <property type="protein sequence ID" value="CAK0907719.1"/>
    <property type="molecule type" value="Genomic_DNA"/>
</dbReference>
<accession>A0ABN9Y9C6</accession>